<comment type="catalytic activity">
    <reaction evidence="1">
        <text>thiamine + H2O = 5-(2-hydroxyethyl)-4-methylthiazole + 4-amino-5-hydroxymethyl-2-methylpyrimidine + H(+)</text>
        <dbReference type="Rhea" id="RHEA:17509"/>
        <dbReference type="ChEBI" id="CHEBI:15377"/>
        <dbReference type="ChEBI" id="CHEBI:15378"/>
        <dbReference type="ChEBI" id="CHEBI:16892"/>
        <dbReference type="ChEBI" id="CHEBI:17957"/>
        <dbReference type="ChEBI" id="CHEBI:18385"/>
        <dbReference type="EC" id="3.5.99.2"/>
    </reaction>
</comment>
<dbReference type="Proteomes" id="UP000199138">
    <property type="component" value="Unassembled WGS sequence"/>
</dbReference>
<keyword evidence="1" id="KW-0784">Thiamine biosynthesis</keyword>
<evidence type="ECO:0000259" key="2">
    <source>
        <dbReference type="Pfam" id="PF03070"/>
    </source>
</evidence>
<proteinExistence type="inferred from homology"/>
<feature type="domain" description="Thiaminase-2/PQQC" evidence="2">
    <location>
        <begin position="9"/>
        <end position="210"/>
    </location>
</feature>
<reference evidence="3 4" key="1">
    <citation type="submission" date="2016-10" db="EMBL/GenBank/DDBJ databases">
        <authorList>
            <person name="de Groot N.N."/>
        </authorList>
    </citation>
    <scope>NUCLEOTIDE SEQUENCE [LARGE SCALE GENOMIC DNA]</scope>
    <source>
        <strain evidence="3 4">CGMCC 1.12333</strain>
    </source>
</reference>
<dbReference type="InterPro" id="IPR004305">
    <property type="entry name" value="Thiaminase-2/PQQC"/>
</dbReference>
<dbReference type="AlphaFoldDB" id="A0A1I7FBP1"/>
<accession>A0A1I7FBP1</accession>
<comment type="similarity">
    <text evidence="1">Belongs to the TenA family.</text>
</comment>
<comment type="function">
    <text evidence="1">Catalyzes an amino-pyrimidine hydrolysis reaction at the C5' of the pyrimidine moiety of thiamine compounds, a reaction that is part of a thiamine salvage pathway.</text>
</comment>
<dbReference type="SUPFAM" id="SSF48613">
    <property type="entry name" value="Heme oxygenase-like"/>
    <property type="match status" value="1"/>
</dbReference>
<dbReference type="GO" id="GO:0005829">
    <property type="term" value="C:cytosol"/>
    <property type="evidence" value="ECO:0007669"/>
    <property type="project" value="TreeGrafter"/>
</dbReference>
<dbReference type="Gene3D" id="1.20.910.10">
    <property type="entry name" value="Heme oxygenase-like"/>
    <property type="match status" value="1"/>
</dbReference>
<dbReference type="CDD" id="cd19365">
    <property type="entry name" value="TenA_C-like"/>
    <property type="match status" value="1"/>
</dbReference>
<dbReference type="InterPro" id="IPR050967">
    <property type="entry name" value="Thiamine_Salvage_TenA"/>
</dbReference>
<dbReference type="InterPro" id="IPR027574">
    <property type="entry name" value="Thiaminase_II"/>
</dbReference>
<dbReference type="UniPathway" id="UPA00060"/>
<dbReference type="GO" id="GO:0009228">
    <property type="term" value="P:thiamine biosynthetic process"/>
    <property type="evidence" value="ECO:0007669"/>
    <property type="project" value="UniProtKB-KW"/>
</dbReference>
<dbReference type="EMBL" id="FPBK01000001">
    <property type="protein sequence ID" value="SFU33476.1"/>
    <property type="molecule type" value="Genomic_DNA"/>
</dbReference>
<protein>
    <recommendedName>
        <fullName evidence="1">Aminopyrimidine aminohydrolase</fullName>
        <ecNumber evidence="1">3.5.99.2</ecNumber>
    </recommendedName>
</protein>
<dbReference type="GO" id="GO:0009229">
    <property type="term" value="P:thiamine diphosphate biosynthetic process"/>
    <property type="evidence" value="ECO:0007669"/>
    <property type="project" value="UniProtKB-UniPathway"/>
</dbReference>
<dbReference type="NCBIfam" id="TIGR04306">
    <property type="entry name" value="salvage_TenA"/>
    <property type="match status" value="1"/>
</dbReference>
<comment type="pathway">
    <text evidence="1">Cofactor biosynthesis; thiamine diphosphate biosynthesis.</text>
</comment>
<dbReference type="RefSeq" id="WP_093023213.1">
    <property type="nucleotide sequence ID" value="NZ_FPBK01000001.1"/>
</dbReference>
<evidence type="ECO:0000313" key="3">
    <source>
        <dbReference type="EMBL" id="SFU33476.1"/>
    </source>
</evidence>
<dbReference type="PANTHER" id="PTHR43198:SF2">
    <property type="entry name" value="SI:CH1073-67J19.1-RELATED"/>
    <property type="match status" value="1"/>
</dbReference>
<dbReference type="STRING" id="1224947.SAMN05216480_101817"/>
<dbReference type="GO" id="GO:0050334">
    <property type="term" value="F:thiaminase activity"/>
    <property type="evidence" value="ECO:0007669"/>
    <property type="project" value="UniProtKB-EC"/>
</dbReference>
<name>A0A1I7FBP1_9FLAO</name>
<organism evidence="3 4">
    <name type="scientific">Pustulibacterium marinum</name>
    <dbReference type="NCBI Taxonomy" id="1224947"/>
    <lineage>
        <taxon>Bacteria</taxon>
        <taxon>Pseudomonadati</taxon>
        <taxon>Bacteroidota</taxon>
        <taxon>Flavobacteriia</taxon>
        <taxon>Flavobacteriales</taxon>
        <taxon>Flavobacteriaceae</taxon>
        <taxon>Pustulibacterium</taxon>
    </lineage>
</organism>
<sequence length="217" mass="24733">MKWSAQTWETIVPIYDKILEHSFIKELKEGTLPKATFQFYIQQDAMYLADFGRVLSGIASKLTNPEHVQAYLGFSSGTIAVETALHETFLSKFGKAHSISKSPTCTLYTNYMQAQLATQPLEVAMAAVLPCFWIYKEVGDYILATQTKEDNIYQDWIDTYGGEEFAASVQKAIEITDFMAAETTEKIRTQMTEAFVMASKMEWLFWDSAYAQESWKI</sequence>
<keyword evidence="4" id="KW-1185">Reference proteome</keyword>
<gene>
    <name evidence="3" type="ORF">SAMN05216480_101817</name>
</gene>
<dbReference type="InterPro" id="IPR016084">
    <property type="entry name" value="Haem_Oase-like_multi-hlx"/>
</dbReference>
<dbReference type="EC" id="3.5.99.2" evidence="1"/>
<evidence type="ECO:0000313" key="4">
    <source>
        <dbReference type="Proteomes" id="UP000199138"/>
    </source>
</evidence>
<comment type="catalytic activity">
    <reaction evidence="1">
        <text>4-amino-5-aminomethyl-2-methylpyrimidine + H2O = 4-amino-5-hydroxymethyl-2-methylpyrimidine + NH4(+)</text>
        <dbReference type="Rhea" id="RHEA:31799"/>
        <dbReference type="ChEBI" id="CHEBI:15377"/>
        <dbReference type="ChEBI" id="CHEBI:16892"/>
        <dbReference type="ChEBI" id="CHEBI:28938"/>
        <dbReference type="ChEBI" id="CHEBI:63416"/>
        <dbReference type="EC" id="3.5.99.2"/>
    </reaction>
</comment>
<dbReference type="OrthoDB" id="34166at2"/>
<dbReference type="PANTHER" id="PTHR43198">
    <property type="entry name" value="BIFUNCTIONAL TH2 PROTEIN"/>
    <property type="match status" value="1"/>
</dbReference>
<evidence type="ECO:0000256" key="1">
    <source>
        <dbReference type="RuleBase" id="RU363093"/>
    </source>
</evidence>
<dbReference type="Pfam" id="PF03070">
    <property type="entry name" value="TENA_THI-4"/>
    <property type="match status" value="1"/>
</dbReference>
<keyword evidence="1" id="KW-0378">Hydrolase</keyword>